<protein>
    <submittedName>
        <fullName evidence="7">NAD(P)H-dependent oxidoreductase</fullName>
    </submittedName>
</protein>
<accession>A0A951IYE6</accession>
<reference evidence="7 8" key="1">
    <citation type="journal article" date="2020" name="Syst. Appl. Microbiol.">
        <title>Arthrospiribacter ruber gen. nov., sp. nov., a novel bacterium isolated from Arthrospira cultures.</title>
        <authorList>
            <person name="Waleron M."/>
            <person name="Misztak A."/>
            <person name="Waleron M.M."/>
            <person name="Furmaniak M."/>
            <person name="Mrozik A."/>
            <person name="Waleron K."/>
        </authorList>
    </citation>
    <scope>NUCLEOTIDE SEQUENCE [LARGE SCALE GENOMIC DNA]</scope>
    <source>
        <strain evidence="7 8">DPMB0001</strain>
    </source>
</reference>
<dbReference type="AlphaFoldDB" id="A0A951IYE6"/>
<evidence type="ECO:0000256" key="3">
    <source>
        <dbReference type="ARBA" id="ARBA00022630"/>
    </source>
</evidence>
<gene>
    <name evidence="7" type="ORF">EGN73_11460</name>
</gene>
<dbReference type="Proteomes" id="UP000727490">
    <property type="component" value="Unassembled WGS sequence"/>
</dbReference>
<comment type="cofactor">
    <cofactor evidence="1">
        <name>FMN</name>
        <dbReference type="ChEBI" id="CHEBI:58210"/>
    </cofactor>
</comment>
<evidence type="ECO:0000313" key="7">
    <source>
        <dbReference type="EMBL" id="MBW3468424.1"/>
    </source>
</evidence>
<proteinExistence type="inferred from homology"/>
<evidence type="ECO:0000256" key="5">
    <source>
        <dbReference type="ARBA" id="ARBA00023002"/>
    </source>
</evidence>
<keyword evidence="5" id="KW-0560">Oxidoreductase</keyword>
<name>A0A951IYE6_9BACT</name>
<keyword evidence="8" id="KW-1185">Reference proteome</keyword>
<keyword evidence="4" id="KW-0288">FMN</keyword>
<evidence type="ECO:0000256" key="2">
    <source>
        <dbReference type="ARBA" id="ARBA00007118"/>
    </source>
</evidence>
<keyword evidence="3" id="KW-0285">Flavoprotein</keyword>
<evidence type="ECO:0000259" key="6">
    <source>
        <dbReference type="Pfam" id="PF00881"/>
    </source>
</evidence>
<evidence type="ECO:0000256" key="4">
    <source>
        <dbReference type="ARBA" id="ARBA00022643"/>
    </source>
</evidence>
<comment type="caution">
    <text evidence="7">The sequence shown here is derived from an EMBL/GenBank/DDBJ whole genome shotgun (WGS) entry which is preliminary data.</text>
</comment>
<evidence type="ECO:0000256" key="1">
    <source>
        <dbReference type="ARBA" id="ARBA00001917"/>
    </source>
</evidence>
<dbReference type="GO" id="GO:0016491">
    <property type="term" value="F:oxidoreductase activity"/>
    <property type="evidence" value="ECO:0007669"/>
    <property type="project" value="UniProtKB-KW"/>
</dbReference>
<dbReference type="PANTHER" id="PTHR43673:SF2">
    <property type="entry name" value="NITROREDUCTASE"/>
    <property type="match status" value="1"/>
</dbReference>
<comment type="similarity">
    <text evidence="2">Belongs to the nitroreductase family.</text>
</comment>
<organism evidence="7 8">
    <name type="scientific">Arthrospiribacter ruber</name>
    <dbReference type="NCBI Taxonomy" id="2487934"/>
    <lineage>
        <taxon>Bacteria</taxon>
        <taxon>Pseudomonadati</taxon>
        <taxon>Bacteroidota</taxon>
        <taxon>Cytophagia</taxon>
        <taxon>Cytophagales</taxon>
        <taxon>Cyclobacteriaceae</taxon>
        <taxon>Arthrospiribacter</taxon>
    </lineage>
</organism>
<feature type="domain" description="Nitroreductase" evidence="6">
    <location>
        <begin position="10"/>
        <end position="172"/>
    </location>
</feature>
<dbReference type="EMBL" id="RPHB01000005">
    <property type="protein sequence ID" value="MBW3468424.1"/>
    <property type="molecule type" value="Genomic_DNA"/>
</dbReference>
<sequence length="210" mass="23768">MNTTLESLNWRYATKRMNGQKLDEKQLDGILNAIQLTATSNGLQPFSVIVVEDEQLKRKIAPAAFNQPQVLESSHLLIFAAWTEVSKERIDSYFKQVTEERNLTPNALSAYADRLKTNFSKMSQEEQFQWSSKQAYIALGTAMVAAAEAKIDTTPMEGFERSKIDELFGFHSQSLGASALLALGFRDIEKDPMVDAKKVRRSKEKLFIRI</sequence>
<dbReference type="PANTHER" id="PTHR43673">
    <property type="entry name" value="NAD(P)H NITROREDUCTASE YDGI-RELATED"/>
    <property type="match status" value="1"/>
</dbReference>
<evidence type="ECO:0000313" key="8">
    <source>
        <dbReference type="Proteomes" id="UP000727490"/>
    </source>
</evidence>
<dbReference type="Pfam" id="PF00881">
    <property type="entry name" value="Nitroreductase"/>
    <property type="match status" value="1"/>
</dbReference>
<dbReference type="InterPro" id="IPR029479">
    <property type="entry name" value="Nitroreductase"/>
</dbReference>